<gene>
    <name evidence="2" type="ORF">Metal_2987</name>
</gene>
<dbReference type="AlphaFoldDB" id="H8GME3"/>
<keyword evidence="1" id="KW-0732">Signal</keyword>
<evidence type="ECO:0000256" key="1">
    <source>
        <dbReference type="SAM" id="SignalP"/>
    </source>
</evidence>
<sequence>MKLRKILTLLSAAAGLSLASGATIAETEGYLSIWSSTVKVTGKGDKKTLAMDIQTAKPIPVDGKSGAFGYAALTDNANNLLVLVTHLQIDDSSHEDATNGFHTHVLDLKEPTAACAGANFEVDLENSAKNAAFDADYPWKVKGSKISVENVPVKDLGDAGVDTIVSFTLKPVLDAQQKPTNLCVTVADKG</sequence>
<protein>
    <submittedName>
        <fullName evidence="2">Uncharacterized protein</fullName>
    </submittedName>
</protein>
<dbReference type="RefSeq" id="WP_005373402.1">
    <property type="nucleotide sequence ID" value="NZ_CM001475.1"/>
</dbReference>
<keyword evidence="3" id="KW-1185">Reference proteome</keyword>
<reference evidence="2 3" key="1">
    <citation type="journal article" date="2013" name="Genome Announc.">
        <title>Genome Sequence of the Obligate Gammaproteobacterial Methanotroph Methylomicrobium album Strain BG8.</title>
        <authorList>
            <person name="Kits K.D."/>
            <person name="Kalyuzhnaya M.G."/>
            <person name="Klotz M.G."/>
            <person name="Jetten M.S."/>
            <person name="Op den Camp H.J."/>
            <person name="Vuilleumier S."/>
            <person name="Bringel F."/>
            <person name="Dispirito A.A."/>
            <person name="Murrell J.C."/>
            <person name="Bruce D."/>
            <person name="Cheng J.F."/>
            <person name="Copeland A."/>
            <person name="Goodwin L."/>
            <person name="Hauser L."/>
            <person name="Lajus A."/>
            <person name="Land M.L."/>
            <person name="Lapidus A."/>
            <person name="Lucas S."/>
            <person name="Medigue C."/>
            <person name="Pitluck S."/>
            <person name="Woyke T."/>
            <person name="Zeytun A."/>
            <person name="Stein L.Y."/>
        </authorList>
    </citation>
    <scope>NUCLEOTIDE SEQUENCE [LARGE SCALE GENOMIC DNA]</scope>
    <source>
        <strain evidence="2 3">BG8</strain>
    </source>
</reference>
<dbReference type="EMBL" id="CM001475">
    <property type="protein sequence ID" value="EIC30667.1"/>
    <property type="molecule type" value="Genomic_DNA"/>
</dbReference>
<organism evidence="2 3">
    <name type="scientific">Methylomicrobium album BG8</name>
    <dbReference type="NCBI Taxonomy" id="686340"/>
    <lineage>
        <taxon>Bacteria</taxon>
        <taxon>Pseudomonadati</taxon>
        <taxon>Pseudomonadota</taxon>
        <taxon>Gammaproteobacteria</taxon>
        <taxon>Methylococcales</taxon>
        <taxon>Methylococcaceae</taxon>
        <taxon>Methylomicrobium</taxon>
    </lineage>
</organism>
<feature type="signal peptide" evidence="1">
    <location>
        <begin position="1"/>
        <end position="25"/>
    </location>
</feature>
<evidence type="ECO:0000313" key="3">
    <source>
        <dbReference type="Proteomes" id="UP000005090"/>
    </source>
</evidence>
<accession>H8GME3</accession>
<dbReference type="Proteomes" id="UP000005090">
    <property type="component" value="Chromosome"/>
</dbReference>
<dbReference type="STRING" id="686340.Metal_2987"/>
<proteinExistence type="predicted"/>
<name>H8GME3_METAL</name>
<dbReference type="HOGENOM" id="CLU_1426494_0_0_6"/>
<evidence type="ECO:0000313" key="2">
    <source>
        <dbReference type="EMBL" id="EIC30667.1"/>
    </source>
</evidence>
<feature type="chain" id="PRO_5003611744" evidence="1">
    <location>
        <begin position="26"/>
        <end position="190"/>
    </location>
</feature>